<dbReference type="PANTHER" id="PTHR43312:SF1">
    <property type="entry name" value="NADP-DEPENDENT OXIDOREDUCTASE DOMAIN-CONTAINING PROTEIN"/>
    <property type="match status" value="1"/>
</dbReference>
<protein>
    <submittedName>
        <fullName evidence="2">Aldo/keto reductase</fullName>
    </submittedName>
</protein>
<comment type="caution">
    <text evidence="2">The sequence shown here is derived from an EMBL/GenBank/DDBJ whole genome shotgun (WGS) entry which is preliminary data.</text>
</comment>
<dbReference type="InterPro" id="IPR023210">
    <property type="entry name" value="NADP_OxRdtase_dom"/>
</dbReference>
<evidence type="ECO:0000313" key="3">
    <source>
        <dbReference type="Proteomes" id="UP000179024"/>
    </source>
</evidence>
<gene>
    <name evidence="2" type="ORF">A3F34_02000</name>
</gene>
<dbReference type="EMBL" id="MGAE01000038">
    <property type="protein sequence ID" value="OGK38902.1"/>
    <property type="molecule type" value="Genomic_DNA"/>
</dbReference>
<dbReference type="Gene3D" id="3.20.20.100">
    <property type="entry name" value="NADP-dependent oxidoreductase domain"/>
    <property type="match status" value="1"/>
</dbReference>
<dbReference type="Proteomes" id="UP000179024">
    <property type="component" value="Unassembled WGS sequence"/>
</dbReference>
<dbReference type="InterPro" id="IPR053135">
    <property type="entry name" value="AKR2_Oxidoreductase"/>
</dbReference>
<dbReference type="PANTHER" id="PTHR43312">
    <property type="entry name" value="D-THREO-ALDOSE 1-DEHYDROGENASE"/>
    <property type="match status" value="1"/>
</dbReference>
<dbReference type="Pfam" id="PF00248">
    <property type="entry name" value="Aldo_ket_red"/>
    <property type="match status" value="1"/>
</dbReference>
<evidence type="ECO:0000313" key="2">
    <source>
        <dbReference type="EMBL" id="OGK38902.1"/>
    </source>
</evidence>
<sequence>MDYRTFGKLGWKVSEIGHGMWGMGSWLDSDDKQSLEALHHSVELGINFFDTAWVYGDGRSEKLLGQLLKVHSDKRLYTVTKIPPKNMAWPAEPWYNVEDTYPPEHIVKYTEISLKNLGIEQVDLILFHVWDDAWADDEGWQKAIADLKKRGLIKAFGISIDRWEPANVIKAIKTGNIDAVEVIYNIFDQAPEDELFPVCRELGIATIARVPFDEGTLTGTLTLDSKWPKGDWRNSYFTPDNLKQSIDHANNLKPLIPSGSTMPELALQFILSNPDVSTTIPGMRQIKNVDANVKASEKGKLDSALIEKLRAHRWDRIPVPKHQD</sequence>
<dbReference type="AlphaFoldDB" id="A0A1F7I6K3"/>
<feature type="domain" description="NADP-dependent oxidoreductase" evidence="1">
    <location>
        <begin position="15"/>
        <end position="312"/>
    </location>
</feature>
<reference evidence="2 3" key="1">
    <citation type="journal article" date="2016" name="Nat. Commun.">
        <title>Thousands of microbial genomes shed light on interconnected biogeochemical processes in an aquifer system.</title>
        <authorList>
            <person name="Anantharaman K."/>
            <person name="Brown C.T."/>
            <person name="Hug L.A."/>
            <person name="Sharon I."/>
            <person name="Castelle C.J."/>
            <person name="Probst A.J."/>
            <person name="Thomas B.C."/>
            <person name="Singh A."/>
            <person name="Wilkins M.J."/>
            <person name="Karaoz U."/>
            <person name="Brodie E.L."/>
            <person name="Williams K.H."/>
            <person name="Hubbard S.S."/>
            <person name="Banfield J.F."/>
        </authorList>
    </citation>
    <scope>NUCLEOTIDE SEQUENCE [LARGE SCALE GENOMIC DNA]</scope>
</reference>
<dbReference type="SUPFAM" id="SSF51430">
    <property type="entry name" value="NAD(P)-linked oxidoreductase"/>
    <property type="match status" value="1"/>
</dbReference>
<name>A0A1F7I6K3_9BACT</name>
<evidence type="ECO:0000259" key="1">
    <source>
        <dbReference type="Pfam" id="PF00248"/>
    </source>
</evidence>
<accession>A0A1F7I6K3</accession>
<dbReference type="InterPro" id="IPR036812">
    <property type="entry name" value="NAD(P)_OxRdtase_dom_sf"/>
</dbReference>
<organism evidence="2 3">
    <name type="scientific">Candidatus Roizmanbacteria bacterium RIFCSPHIGHO2_12_FULL_44_10</name>
    <dbReference type="NCBI Taxonomy" id="1802054"/>
    <lineage>
        <taxon>Bacteria</taxon>
        <taxon>Candidatus Roizmaniibacteriota</taxon>
    </lineage>
</organism>
<proteinExistence type="predicted"/>
<dbReference type="CDD" id="cd19086">
    <property type="entry name" value="AKR_AKR11C1"/>
    <property type="match status" value="1"/>
</dbReference>